<reference evidence="5" key="1">
    <citation type="journal article" date="2021" name="PeerJ">
        <title>Extensive microbial diversity within the chicken gut microbiome revealed by metagenomics and culture.</title>
        <authorList>
            <person name="Gilroy R."/>
            <person name="Ravi A."/>
            <person name="Getino M."/>
            <person name="Pursley I."/>
            <person name="Horton D.L."/>
            <person name="Alikhan N.F."/>
            <person name="Baker D."/>
            <person name="Gharbi K."/>
            <person name="Hall N."/>
            <person name="Watson M."/>
            <person name="Adriaenssens E.M."/>
            <person name="Foster-Nyarko E."/>
            <person name="Jarju S."/>
            <person name="Secka A."/>
            <person name="Antonio M."/>
            <person name="Oren A."/>
            <person name="Chaudhuri R.R."/>
            <person name="La Ragione R."/>
            <person name="Hildebrand F."/>
            <person name="Pallen M.J."/>
        </authorList>
    </citation>
    <scope>NUCLEOTIDE SEQUENCE</scope>
    <source>
        <strain evidence="5">ChiGjej4B4-7305</strain>
    </source>
</reference>
<dbReference type="SFLD" id="SFLDS00001">
    <property type="entry name" value="Enolase"/>
    <property type="match status" value="1"/>
</dbReference>
<evidence type="ECO:0000313" key="5">
    <source>
        <dbReference type="EMBL" id="HIZ37237.1"/>
    </source>
</evidence>
<name>A0A9D2J5U9_9MICO</name>
<dbReference type="GO" id="GO:0000287">
    <property type="term" value="F:magnesium ion binding"/>
    <property type="evidence" value="ECO:0007669"/>
    <property type="project" value="TreeGrafter"/>
</dbReference>
<dbReference type="SFLD" id="SFLDG00179">
    <property type="entry name" value="mandelate_racemase"/>
    <property type="match status" value="1"/>
</dbReference>
<dbReference type="InterPro" id="IPR029017">
    <property type="entry name" value="Enolase-like_N"/>
</dbReference>
<protein>
    <submittedName>
        <fullName evidence="5">Mandelate racemase/muconate lactonizing enzyme family protein</fullName>
    </submittedName>
</protein>
<evidence type="ECO:0000313" key="6">
    <source>
        <dbReference type="Proteomes" id="UP000824037"/>
    </source>
</evidence>
<dbReference type="InterPro" id="IPR029065">
    <property type="entry name" value="Enolase_C-like"/>
</dbReference>
<keyword evidence="3" id="KW-0460">Magnesium</keyword>
<feature type="domain" description="Mandelate racemase/muconate lactonizing enzyme C-terminal" evidence="4">
    <location>
        <begin position="126"/>
        <end position="231"/>
    </location>
</feature>
<evidence type="ECO:0000256" key="2">
    <source>
        <dbReference type="ARBA" id="ARBA00022723"/>
    </source>
</evidence>
<dbReference type="SUPFAM" id="SSF54826">
    <property type="entry name" value="Enolase N-terminal domain-like"/>
    <property type="match status" value="1"/>
</dbReference>
<dbReference type="CDD" id="cd03316">
    <property type="entry name" value="MR_like"/>
    <property type="match status" value="1"/>
</dbReference>
<evidence type="ECO:0000256" key="1">
    <source>
        <dbReference type="ARBA" id="ARBA00001946"/>
    </source>
</evidence>
<evidence type="ECO:0000256" key="3">
    <source>
        <dbReference type="ARBA" id="ARBA00022842"/>
    </source>
</evidence>
<dbReference type="Proteomes" id="UP000824037">
    <property type="component" value="Unassembled WGS sequence"/>
</dbReference>
<dbReference type="EMBL" id="DXBY01000274">
    <property type="protein sequence ID" value="HIZ37237.1"/>
    <property type="molecule type" value="Genomic_DNA"/>
</dbReference>
<evidence type="ECO:0000259" key="4">
    <source>
        <dbReference type="SMART" id="SM00922"/>
    </source>
</evidence>
<accession>A0A9D2J5U9</accession>
<sequence length="362" mass="39199">MKIDRIDTLVRGPIAVVRVRTACGIEGIGQTAPYQANISAQVLHQMVAPWVLGRDPWDVEALVDEILLRHYKFSGGFLQRAVAGIDTALWDVLGQATGQPVAKLIGGHRRATVPMYGSSMVRHTSPEEEVERLLGAVEKYGFEEVKLRVGEVMGADSDASPGRTERLIPAARAELGEHVAICADANGGYSPGRAIQIGRLLEQFDYSHFEEPCDFQDLDGTAYVCRALDIPVAGGEQDSSLPQFHRMLSQRAVDIVQPDIGYLGGISRARRVALMAEAAGVPCTPHCANDSLLQVFTLHLATAMPACTRRQEWSIEATGWTEGVYGPALEIADGEVSAPTRPGWGIELDPAFLRSATITTSR</sequence>
<keyword evidence="2" id="KW-0479">Metal-binding</keyword>
<dbReference type="Pfam" id="PF02746">
    <property type="entry name" value="MR_MLE_N"/>
    <property type="match status" value="1"/>
</dbReference>
<dbReference type="GO" id="GO:0016836">
    <property type="term" value="F:hydro-lyase activity"/>
    <property type="evidence" value="ECO:0007669"/>
    <property type="project" value="TreeGrafter"/>
</dbReference>
<dbReference type="PANTHER" id="PTHR13794">
    <property type="entry name" value="ENOLASE SUPERFAMILY, MANDELATE RACEMASE"/>
    <property type="match status" value="1"/>
</dbReference>
<dbReference type="Pfam" id="PF13378">
    <property type="entry name" value="MR_MLE_C"/>
    <property type="match status" value="1"/>
</dbReference>
<organism evidence="5 6">
    <name type="scientific">Candidatus Ruania gallistercoris</name>
    <dbReference type="NCBI Taxonomy" id="2838746"/>
    <lineage>
        <taxon>Bacteria</taxon>
        <taxon>Bacillati</taxon>
        <taxon>Actinomycetota</taxon>
        <taxon>Actinomycetes</taxon>
        <taxon>Micrococcales</taxon>
        <taxon>Ruaniaceae</taxon>
        <taxon>Ruania</taxon>
    </lineage>
</organism>
<dbReference type="SMART" id="SM00922">
    <property type="entry name" value="MR_MLE"/>
    <property type="match status" value="1"/>
</dbReference>
<dbReference type="SUPFAM" id="SSF51604">
    <property type="entry name" value="Enolase C-terminal domain-like"/>
    <property type="match status" value="1"/>
</dbReference>
<dbReference type="InterPro" id="IPR013341">
    <property type="entry name" value="Mandelate_racemase_N_dom"/>
</dbReference>
<dbReference type="InterPro" id="IPR046945">
    <property type="entry name" value="RHMD-like"/>
</dbReference>
<proteinExistence type="predicted"/>
<dbReference type="AlphaFoldDB" id="A0A9D2J5U9"/>
<dbReference type="Gene3D" id="3.20.20.120">
    <property type="entry name" value="Enolase-like C-terminal domain"/>
    <property type="match status" value="1"/>
</dbReference>
<reference evidence="5" key="2">
    <citation type="submission" date="2021-04" db="EMBL/GenBank/DDBJ databases">
        <authorList>
            <person name="Gilroy R."/>
        </authorList>
    </citation>
    <scope>NUCLEOTIDE SEQUENCE</scope>
    <source>
        <strain evidence="5">ChiGjej4B4-7305</strain>
    </source>
</reference>
<dbReference type="InterPro" id="IPR013342">
    <property type="entry name" value="Mandelate_racemase_C"/>
</dbReference>
<comment type="cofactor">
    <cofactor evidence="1">
        <name>Mg(2+)</name>
        <dbReference type="ChEBI" id="CHEBI:18420"/>
    </cofactor>
</comment>
<gene>
    <name evidence="5" type="ORF">H9815_15790</name>
</gene>
<dbReference type="InterPro" id="IPR036849">
    <property type="entry name" value="Enolase-like_C_sf"/>
</dbReference>
<dbReference type="Gene3D" id="3.30.390.10">
    <property type="entry name" value="Enolase-like, N-terminal domain"/>
    <property type="match status" value="1"/>
</dbReference>
<dbReference type="GO" id="GO:0016052">
    <property type="term" value="P:carbohydrate catabolic process"/>
    <property type="evidence" value="ECO:0007669"/>
    <property type="project" value="TreeGrafter"/>
</dbReference>
<dbReference type="PANTHER" id="PTHR13794:SF58">
    <property type="entry name" value="MITOCHONDRIAL ENOLASE SUPERFAMILY MEMBER 1"/>
    <property type="match status" value="1"/>
</dbReference>
<comment type="caution">
    <text evidence="5">The sequence shown here is derived from an EMBL/GenBank/DDBJ whole genome shotgun (WGS) entry which is preliminary data.</text>
</comment>